<dbReference type="Proteomes" id="UP000260642">
    <property type="component" value="Unassembled WGS sequence"/>
</dbReference>
<dbReference type="InterPro" id="IPR014710">
    <property type="entry name" value="RmlC-like_jellyroll"/>
</dbReference>
<dbReference type="Gene3D" id="1.10.10.60">
    <property type="entry name" value="Homeodomain-like"/>
    <property type="match status" value="2"/>
</dbReference>
<dbReference type="InterPro" id="IPR037923">
    <property type="entry name" value="HTH-like"/>
</dbReference>
<evidence type="ECO:0000313" key="5">
    <source>
        <dbReference type="EMBL" id="CRL34154.1"/>
    </source>
</evidence>
<name>A0A0M6WDH1_9FIRM</name>
<dbReference type="Pfam" id="PF02311">
    <property type="entry name" value="AraC_binding"/>
    <property type="match status" value="1"/>
</dbReference>
<dbReference type="EMBL" id="QSOB01000006">
    <property type="protein sequence ID" value="RGI69093.1"/>
    <property type="molecule type" value="Genomic_DNA"/>
</dbReference>
<dbReference type="SUPFAM" id="SSF51215">
    <property type="entry name" value="Regulatory protein AraC"/>
    <property type="match status" value="1"/>
</dbReference>
<dbReference type="GO" id="GO:0043565">
    <property type="term" value="F:sequence-specific DNA binding"/>
    <property type="evidence" value="ECO:0007669"/>
    <property type="project" value="InterPro"/>
</dbReference>
<dbReference type="InterPro" id="IPR003313">
    <property type="entry name" value="AraC-bd"/>
</dbReference>
<keyword evidence="2" id="KW-0238">DNA-binding</keyword>
<keyword evidence="1" id="KW-0805">Transcription regulation</keyword>
<accession>A0A0M6WDH1</accession>
<dbReference type="Gene3D" id="2.60.120.10">
    <property type="entry name" value="Jelly Rolls"/>
    <property type="match status" value="1"/>
</dbReference>
<dbReference type="PANTHER" id="PTHR43280">
    <property type="entry name" value="ARAC-FAMILY TRANSCRIPTIONAL REGULATOR"/>
    <property type="match status" value="1"/>
</dbReference>
<evidence type="ECO:0000313" key="8">
    <source>
        <dbReference type="Proteomes" id="UP000260642"/>
    </source>
</evidence>
<dbReference type="InterPro" id="IPR018060">
    <property type="entry name" value="HTH_AraC"/>
</dbReference>
<evidence type="ECO:0000256" key="1">
    <source>
        <dbReference type="ARBA" id="ARBA00023015"/>
    </source>
</evidence>
<dbReference type="AlphaFoldDB" id="A0A0M6WDH1"/>
<dbReference type="EMBL" id="CVRQ01000010">
    <property type="protein sequence ID" value="CRL34154.1"/>
    <property type="molecule type" value="Genomic_DNA"/>
</dbReference>
<feature type="domain" description="HTH araC/xylS-type" evidence="4">
    <location>
        <begin position="193"/>
        <end position="291"/>
    </location>
</feature>
<dbReference type="GO" id="GO:0003700">
    <property type="term" value="F:DNA-binding transcription factor activity"/>
    <property type="evidence" value="ECO:0007669"/>
    <property type="project" value="InterPro"/>
</dbReference>
<reference evidence="7" key="1">
    <citation type="submission" date="2015-05" db="EMBL/GenBank/DDBJ databases">
        <authorList>
            <consortium name="Pathogen Informatics"/>
        </authorList>
    </citation>
    <scope>NUCLEOTIDE SEQUENCE [LARGE SCALE GENOMIC DNA]</scope>
    <source>
        <strain evidence="7">T1-815</strain>
    </source>
</reference>
<dbReference type="PROSITE" id="PS01124">
    <property type="entry name" value="HTH_ARAC_FAMILY_2"/>
    <property type="match status" value="1"/>
</dbReference>
<reference evidence="6 8" key="3">
    <citation type="submission" date="2018-08" db="EMBL/GenBank/DDBJ databases">
        <title>A genome reference for cultivated species of the human gut microbiota.</title>
        <authorList>
            <person name="Zou Y."/>
            <person name="Xue W."/>
            <person name="Luo G."/>
        </authorList>
    </citation>
    <scope>NUCLEOTIDE SEQUENCE [LARGE SCALE GENOMIC DNA]</scope>
    <source>
        <strain evidence="6 8">TM10-3</strain>
    </source>
</reference>
<evidence type="ECO:0000259" key="4">
    <source>
        <dbReference type="PROSITE" id="PS01124"/>
    </source>
</evidence>
<dbReference type="RefSeq" id="WP_055061176.1">
    <property type="nucleotide sequence ID" value="NZ_CVRQ01000010.1"/>
</dbReference>
<dbReference type="InterPro" id="IPR009057">
    <property type="entry name" value="Homeodomain-like_sf"/>
</dbReference>
<protein>
    <submittedName>
        <fullName evidence="6">AraC family transcriptional regulator</fullName>
    </submittedName>
    <submittedName>
        <fullName evidence="5">Two-component response regulator</fullName>
    </submittedName>
</protein>
<dbReference type="SMART" id="SM00342">
    <property type="entry name" value="HTH_ARAC"/>
    <property type="match status" value="1"/>
</dbReference>
<proteinExistence type="predicted"/>
<dbReference type="SUPFAM" id="SSF46689">
    <property type="entry name" value="Homeodomain-like"/>
    <property type="match status" value="2"/>
</dbReference>
<organism evidence="5 7">
    <name type="scientific">Agathobacter rectalis</name>
    <dbReference type="NCBI Taxonomy" id="39491"/>
    <lineage>
        <taxon>Bacteria</taxon>
        <taxon>Bacillati</taxon>
        <taxon>Bacillota</taxon>
        <taxon>Clostridia</taxon>
        <taxon>Lachnospirales</taxon>
        <taxon>Lachnospiraceae</taxon>
        <taxon>Agathobacter</taxon>
    </lineage>
</organism>
<sequence>MKNNNPPALGQKENAKHGEVFFPVQKYITRLAADYPVITTHWHDEAELTLITKGSCTYQIDLLEYEAKEGDIIFIPPLLLHSISIRDCDEFYSETYVFHINFLGGNNTDICSSRYLTPLINHEFAMPYLIAPKHPAYSSLCKCFMRITNLYSRQEFGYELALKAFLLQAIFLLLQYSEKNADFGVNTSSDKLKNVLDYIEVHYAESIQVAELAGLCYFSEYHFMRFFKKHMNMTCVQYINNVRLEKSVEQFERGNTSILDVSLSVGFHNLSYFHRAFKKRYHMTPLSFIKSLE</sequence>
<evidence type="ECO:0000313" key="6">
    <source>
        <dbReference type="EMBL" id="RGI69093.1"/>
    </source>
</evidence>
<evidence type="ECO:0000256" key="3">
    <source>
        <dbReference type="ARBA" id="ARBA00023163"/>
    </source>
</evidence>
<keyword evidence="3" id="KW-0804">Transcription</keyword>
<gene>
    <name evidence="6" type="ORF">DXD95_05350</name>
    <name evidence="5" type="ORF">T1815_07491</name>
</gene>
<dbReference type="PANTHER" id="PTHR43280:SF28">
    <property type="entry name" value="HTH-TYPE TRANSCRIPTIONAL ACTIVATOR RHAS"/>
    <property type="match status" value="1"/>
</dbReference>
<dbReference type="Proteomes" id="UP000049472">
    <property type="component" value="Unassembled WGS sequence"/>
</dbReference>
<keyword evidence="7" id="KW-1185">Reference proteome</keyword>
<evidence type="ECO:0000313" key="7">
    <source>
        <dbReference type="Proteomes" id="UP000049472"/>
    </source>
</evidence>
<reference evidence="5" key="2">
    <citation type="submission" date="2015-05" db="EMBL/GenBank/DDBJ databases">
        <authorList>
            <person name="Wang D.B."/>
            <person name="Wang M."/>
        </authorList>
    </citation>
    <scope>NUCLEOTIDE SEQUENCE [LARGE SCALE GENOMIC DNA]</scope>
    <source>
        <strain evidence="5">T1-815</strain>
    </source>
</reference>
<evidence type="ECO:0000256" key="2">
    <source>
        <dbReference type="ARBA" id="ARBA00023125"/>
    </source>
</evidence>
<dbReference type="Pfam" id="PF12833">
    <property type="entry name" value="HTH_18"/>
    <property type="match status" value="1"/>
</dbReference>